<dbReference type="InterPro" id="IPR012340">
    <property type="entry name" value="NA-bd_OB-fold"/>
</dbReference>
<evidence type="ECO:0000313" key="8">
    <source>
        <dbReference type="Proteomes" id="UP000076625"/>
    </source>
</evidence>
<proteinExistence type="predicted"/>
<name>A0A165EKF7_9NEIS</name>
<dbReference type="PANTHER" id="PTHR33507">
    <property type="entry name" value="INNER MEMBRANE PROTEIN YBBJ"/>
    <property type="match status" value="1"/>
</dbReference>
<evidence type="ECO:0000256" key="3">
    <source>
        <dbReference type="ARBA" id="ARBA00022989"/>
    </source>
</evidence>
<dbReference type="Pfam" id="PF01957">
    <property type="entry name" value="NfeD"/>
    <property type="match status" value="1"/>
</dbReference>
<feature type="domain" description="NfeD-like C-terminal" evidence="6">
    <location>
        <begin position="84"/>
        <end position="135"/>
    </location>
</feature>
<feature type="transmembrane region" description="Helical" evidence="5">
    <location>
        <begin position="50"/>
        <end position="67"/>
    </location>
</feature>
<dbReference type="EMBL" id="LQQU01000059">
    <property type="protein sequence ID" value="KZE25265.1"/>
    <property type="molecule type" value="Genomic_DNA"/>
</dbReference>
<keyword evidence="4 5" id="KW-0472">Membrane</keyword>
<organism evidence="7 8">
    <name type="scientific">Crenobacter luteus</name>
    <dbReference type="NCBI Taxonomy" id="1452487"/>
    <lineage>
        <taxon>Bacteria</taxon>
        <taxon>Pseudomonadati</taxon>
        <taxon>Pseudomonadota</taxon>
        <taxon>Betaproteobacteria</taxon>
        <taxon>Neisseriales</taxon>
        <taxon>Neisseriaceae</taxon>
        <taxon>Crenobacter</taxon>
    </lineage>
</organism>
<dbReference type="Proteomes" id="UP000076625">
    <property type="component" value="Unassembled WGS sequence"/>
</dbReference>
<reference evidence="8" key="1">
    <citation type="submission" date="2016-01" db="EMBL/GenBank/DDBJ databases">
        <title>Draft genome of Chromobacterium sp. F49.</title>
        <authorList>
            <person name="Hong K.W."/>
        </authorList>
    </citation>
    <scope>NUCLEOTIDE SEQUENCE [LARGE SCALE GENOMIC DNA]</scope>
    <source>
        <strain evidence="8">CN10</strain>
    </source>
</reference>
<dbReference type="Gene3D" id="2.40.50.140">
    <property type="entry name" value="Nucleic acid-binding proteins"/>
    <property type="match status" value="1"/>
</dbReference>
<dbReference type="PANTHER" id="PTHR33507:SF3">
    <property type="entry name" value="INNER MEMBRANE PROTEIN YBBJ"/>
    <property type="match status" value="1"/>
</dbReference>
<comment type="subcellular location">
    <subcellularLocation>
        <location evidence="1">Membrane</location>
        <topology evidence="1">Multi-pass membrane protein</topology>
    </subcellularLocation>
</comment>
<evidence type="ECO:0000256" key="4">
    <source>
        <dbReference type="ARBA" id="ARBA00023136"/>
    </source>
</evidence>
<protein>
    <recommendedName>
        <fullName evidence="6">NfeD-like C-terminal domain-containing protein</fullName>
    </recommendedName>
</protein>
<keyword evidence="2 5" id="KW-0812">Transmembrane</keyword>
<evidence type="ECO:0000256" key="2">
    <source>
        <dbReference type="ARBA" id="ARBA00022692"/>
    </source>
</evidence>
<dbReference type="InterPro" id="IPR002810">
    <property type="entry name" value="NfeD-like_C"/>
</dbReference>
<gene>
    <name evidence="7" type="ORF">AVW16_02890</name>
</gene>
<evidence type="ECO:0000256" key="1">
    <source>
        <dbReference type="ARBA" id="ARBA00004141"/>
    </source>
</evidence>
<dbReference type="AlphaFoldDB" id="A0A165EKF7"/>
<dbReference type="InterPro" id="IPR052165">
    <property type="entry name" value="Membrane_assoc_protease"/>
</dbReference>
<keyword evidence="3 5" id="KW-1133">Transmembrane helix</keyword>
<dbReference type="STRING" id="1452487.AVW16_02890"/>
<dbReference type="OrthoDB" id="5654021at2"/>
<dbReference type="RefSeq" id="WP_066614525.1">
    <property type="nucleotide sequence ID" value="NZ_LQQU01000059.1"/>
</dbReference>
<keyword evidence="8" id="KW-1185">Reference proteome</keyword>
<dbReference type="GO" id="GO:0005886">
    <property type="term" value="C:plasma membrane"/>
    <property type="evidence" value="ECO:0007669"/>
    <property type="project" value="TreeGrafter"/>
</dbReference>
<accession>A0A165EKF7</accession>
<evidence type="ECO:0000256" key="5">
    <source>
        <dbReference type="SAM" id="Phobius"/>
    </source>
</evidence>
<evidence type="ECO:0000259" key="6">
    <source>
        <dbReference type="Pfam" id="PF01957"/>
    </source>
</evidence>
<evidence type="ECO:0000313" key="7">
    <source>
        <dbReference type="EMBL" id="KZE25265.1"/>
    </source>
</evidence>
<sequence>MNPLSPTFWLLLAIAALVAEFFTGSFYLLVVACALAVIGLVLLLGGPPAAALLAGSAAGVAGLALLWRVKRRRGARRAAIDDPDLGQPVEIVANRDGHGTVRYRGAEWQADFEPADLAAGTRGLIVGRDGNRLKIVSPTQGSTP</sequence>
<feature type="transmembrane region" description="Helical" evidence="5">
    <location>
        <begin position="27"/>
        <end position="44"/>
    </location>
</feature>
<comment type="caution">
    <text evidence="7">The sequence shown here is derived from an EMBL/GenBank/DDBJ whole genome shotgun (WGS) entry which is preliminary data.</text>
</comment>